<gene>
    <name evidence="2" type="ORF">UFOPK1561_00105</name>
    <name evidence="3" type="ORF">UFOPK2044_00113</name>
</gene>
<accession>A0A6J6IQ59</accession>
<organism evidence="3">
    <name type="scientific">freshwater metagenome</name>
    <dbReference type="NCBI Taxonomy" id="449393"/>
    <lineage>
        <taxon>unclassified sequences</taxon>
        <taxon>metagenomes</taxon>
        <taxon>ecological metagenomes</taxon>
    </lineage>
</organism>
<feature type="transmembrane region" description="Helical" evidence="1">
    <location>
        <begin position="37"/>
        <end position="64"/>
    </location>
</feature>
<name>A0A6J6IQ59_9ZZZZ</name>
<reference evidence="3" key="1">
    <citation type="submission" date="2020-05" db="EMBL/GenBank/DDBJ databases">
        <authorList>
            <person name="Chiriac C."/>
            <person name="Salcher M."/>
            <person name="Ghai R."/>
            <person name="Kavagutti S V."/>
        </authorList>
    </citation>
    <scope>NUCLEOTIDE SEQUENCE</scope>
</reference>
<keyword evidence="1" id="KW-0812">Transmembrane</keyword>
<sequence>MSLARATSINSRSVPARPSLRVVPASMPTSARTGTKLVGILTIGALAIALLNLFLHILTSTAVYELAGIQQDKRELATTSQILAEEVDSLSSQQNLSNSAQSLGMIANANPVFLSIENQKVYGKPQAALNTDGRIARNLIPNSVLTQTSGNLNTSVASAGSAVSGDVANPKIDAVQVISNGGAIPASPTH</sequence>
<evidence type="ECO:0000256" key="1">
    <source>
        <dbReference type="SAM" id="Phobius"/>
    </source>
</evidence>
<keyword evidence="1" id="KW-1133">Transmembrane helix</keyword>
<keyword evidence="1" id="KW-0472">Membrane</keyword>
<proteinExistence type="predicted"/>
<dbReference type="AlphaFoldDB" id="A0A6J6IQ59"/>
<evidence type="ECO:0000313" key="3">
    <source>
        <dbReference type="EMBL" id="CAB4626626.1"/>
    </source>
</evidence>
<dbReference type="EMBL" id="CAEZSZ010000006">
    <property type="protein sequence ID" value="CAB4548597.1"/>
    <property type="molecule type" value="Genomic_DNA"/>
</dbReference>
<evidence type="ECO:0000313" key="2">
    <source>
        <dbReference type="EMBL" id="CAB4548597.1"/>
    </source>
</evidence>
<protein>
    <submittedName>
        <fullName evidence="3">Unannotated protein</fullName>
    </submittedName>
</protein>
<dbReference type="EMBL" id="CAEZVO010000006">
    <property type="protein sequence ID" value="CAB4626626.1"/>
    <property type="molecule type" value="Genomic_DNA"/>
</dbReference>